<evidence type="ECO:0008006" key="3">
    <source>
        <dbReference type="Google" id="ProtNLM"/>
    </source>
</evidence>
<reference evidence="1 2" key="1">
    <citation type="submission" date="2019-06" db="EMBL/GenBank/DDBJ databases">
        <title>Flavobacterium sp. MaA-Y11 from geoumgang.</title>
        <authorList>
            <person name="Jeong S."/>
        </authorList>
    </citation>
    <scope>NUCLEOTIDE SEQUENCE [LARGE SCALE GENOMIC DNA]</scope>
    <source>
        <strain evidence="1 2">MaA-Y11</strain>
    </source>
</reference>
<protein>
    <recommendedName>
        <fullName evidence="3">Lipoprotein</fullName>
    </recommendedName>
</protein>
<evidence type="ECO:0000313" key="1">
    <source>
        <dbReference type="EMBL" id="TPD70011.1"/>
    </source>
</evidence>
<proteinExistence type="predicted"/>
<comment type="caution">
    <text evidence="1">The sequence shown here is derived from an EMBL/GenBank/DDBJ whole genome shotgun (WGS) entry which is preliminary data.</text>
</comment>
<accession>A0A501QD37</accession>
<gene>
    <name evidence="1" type="ORF">FJA49_08910</name>
</gene>
<reference evidence="1 2" key="2">
    <citation type="submission" date="2019-06" db="EMBL/GenBank/DDBJ databases">
        <authorList>
            <person name="Seo Y."/>
        </authorList>
    </citation>
    <scope>NUCLEOTIDE SEQUENCE [LARGE SCALE GENOMIC DNA]</scope>
    <source>
        <strain evidence="1 2">MaA-Y11</strain>
    </source>
</reference>
<dbReference type="EMBL" id="VFJE01000053">
    <property type="protein sequence ID" value="TPD70011.1"/>
    <property type="molecule type" value="Genomic_DNA"/>
</dbReference>
<name>A0A501QD37_9FLAO</name>
<dbReference type="PROSITE" id="PS51257">
    <property type="entry name" value="PROKAR_LIPOPROTEIN"/>
    <property type="match status" value="1"/>
</dbReference>
<dbReference type="AlphaFoldDB" id="A0A501QD37"/>
<keyword evidence="2" id="KW-1185">Reference proteome</keyword>
<dbReference type="Proteomes" id="UP000319175">
    <property type="component" value="Unassembled WGS sequence"/>
</dbReference>
<sequence>MRKTLYILLFLLIIGCNKKEYPKTVFDSKKETELLIKEFLKDFAYIPNVTESSKGVDLLECFKEVETDRKFFTSKELNYLKMELANDSLKKWTAKDLPNVNLISDDTIRSKGKFEFIEESEVNLFTFSHPIFFRNGKYCIFYEEYKCSMICGGATLYLFEKKGSNWEIIRKYCEWIN</sequence>
<dbReference type="OrthoDB" id="1363777at2"/>
<evidence type="ECO:0000313" key="2">
    <source>
        <dbReference type="Proteomes" id="UP000319175"/>
    </source>
</evidence>
<dbReference type="RefSeq" id="WP_140000617.1">
    <property type="nucleotide sequence ID" value="NZ_VFJE01000053.1"/>
</dbReference>
<organism evidence="1 2">
    <name type="scientific">Flavobacterium microcysteis</name>
    <dbReference type="NCBI Taxonomy" id="2596891"/>
    <lineage>
        <taxon>Bacteria</taxon>
        <taxon>Pseudomonadati</taxon>
        <taxon>Bacteroidota</taxon>
        <taxon>Flavobacteriia</taxon>
        <taxon>Flavobacteriales</taxon>
        <taxon>Flavobacteriaceae</taxon>
        <taxon>Flavobacterium</taxon>
    </lineage>
</organism>